<evidence type="ECO:0000313" key="3">
    <source>
        <dbReference type="WBParaSite" id="PgR288_g002_t08"/>
    </source>
</evidence>
<accession>A0A915CJG8</accession>
<organism evidence="2 3">
    <name type="scientific">Parascaris univalens</name>
    <name type="common">Nematode worm</name>
    <dbReference type="NCBI Taxonomy" id="6257"/>
    <lineage>
        <taxon>Eukaryota</taxon>
        <taxon>Metazoa</taxon>
        <taxon>Ecdysozoa</taxon>
        <taxon>Nematoda</taxon>
        <taxon>Chromadorea</taxon>
        <taxon>Rhabditida</taxon>
        <taxon>Spirurina</taxon>
        <taxon>Ascaridomorpha</taxon>
        <taxon>Ascaridoidea</taxon>
        <taxon>Ascarididae</taxon>
        <taxon>Parascaris</taxon>
    </lineage>
</organism>
<reference evidence="3" key="1">
    <citation type="submission" date="2022-11" db="UniProtKB">
        <authorList>
            <consortium name="WormBaseParasite"/>
        </authorList>
    </citation>
    <scope>IDENTIFICATION</scope>
</reference>
<keyword evidence="1" id="KW-1133">Transmembrane helix</keyword>
<keyword evidence="1" id="KW-0812">Transmembrane</keyword>
<sequence>MLKHRHQILQFHQQLRRLTERRSHLHFHHLLVLEILFLLSTVRQMFLNRYDFIMKYNSTVEQYIYK</sequence>
<proteinExistence type="predicted"/>
<feature type="transmembrane region" description="Helical" evidence="1">
    <location>
        <begin position="25"/>
        <end position="46"/>
    </location>
</feature>
<dbReference type="Proteomes" id="UP000887569">
    <property type="component" value="Unplaced"/>
</dbReference>
<dbReference type="AlphaFoldDB" id="A0A915CJG8"/>
<evidence type="ECO:0000256" key="1">
    <source>
        <dbReference type="SAM" id="Phobius"/>
    </source>
</evidence>
<evidence type="ECO:0000313" key="2">
    <source>
        <dbReference type="Proteomes" id="UP000887569"/>
    </source>
</evidence>
<keyword evidence="2" id="KW-1185">Reference proteome</keyword>
<protein>
    <submittedName>
        <fullName evidence="3">Ovule protein</fullName>
    </submittedName>
</protein>
<name>A0A915CJG8_PARUN</name>
<keyword evidence="1" id="KW-0472">Membrane</keyword>
<dbReference type="WBParaSite" id="PgR288_g002_t08">
    <property type="protein sequence ID" value="PgR288_g002_t08"/>
    <property type="gene ID" value="PgR288_g002"/>
</dbReference>